<dbReference type="OrthoDB" id="19692at2759"/>
<evidence type="ECO:0000259" key="3">
    <source>
        <dbReference type="PROSITE" id="PS50127"/>
    </source>
</evidence>
<dbReference type="STRING" id="2082308.A0A2K1QKH6"/>
<keyword evidence="1" id="KW-0833">Ubl conjugation pathway</keyword>
<name>A0A2K1QKH6_9PEZI</name>
<dbReference type="Proteomes" id="UP000243797">
    <property type="component" value="Unassembled WGS sequence"/>
</dbReference>
<dbReference type="AlphaFoldDB" id="A0A2K1QKH6"/>
<dbReference type="InParanoid" id="A0A2K1QKH6"/>
<comment type="caution">
    <text evidence="4">The sequence shown here is derived from an EMBL/GenBank/DDBJ whole genome shotgun (WGS) entry which is preliminary data.</text>
</comment>
<dbReference type="CDD" id="cd23811">
    <property type="entry name" value="UBCc_ScCDC34-like"/>
    <property type="match status" value="1"/>
</dbReference>
<feature type="compositionally biased region" description="Acidic residues" evidence="2">
    <location>
        <begin position="188"/>
        <end position="223"/>
    </location>
</feature>
<evidence type="ECO:0000256" key="2">
    <source>
        <dbReference type="SAM" id="MobiDB-lite"/>
    </source>
</evidence>
<proteinExistence type="predicted"/>
<dbReference type="Gene3D" id="3.10.110.10">
    <property type="entry name" value="Ubiquitin Conjugating Enzyme"/>
    <property type="match status" value="1"/>
</dbReference>
<dbReference type="FunCoup" id="A0A2K1QKH6">
    <property type="interactions" value="229"/>
</dbReference>
<keyword evidence="5" id="KW-1185">Reference proteome</keyword>
<dbReference type="PROSITE" id="PS50127">
    <property type="entry name" value="UBC_2"/>
    <property type="match status" value="1"/>
</dbReference>
<dbReference type="InterPro" id="IPR016135">
    <property type="entry name" value="UBQ-conjugating_enzyme/RWD"/>
</dbReference>
<feature type="domain" description="UBC core" evidence="3">
    <location>
        <begin position="1"/>
        <end position="159"/>
    </location>
</feature>
<dbReference type="InterPro" id="IPR050113">
    <property type="entry name" value="Ub_conjugating_enzyme"/>
</dbReference>
<sequence>MAEKILMGEFKELAKEPWTNIELINENIFEWSVALIPVNKDSLYYGGYFLSKMTFPKDYPFRPPEFKLTRPLTHPNVYPDGRLCISILHQPGEDVMSGESASERWSPAQRVESVLISILSLLDDAEVSSPANVDAGVLLRKNPEAYKAAVKKDVELSKKDIPIGYEMPTEASAYKREEEAPNFSWSDSEVEDDFGSESDEEMTFDDDDEDDEQMEGDNTDESD</sequence>
<dbReference type="Pfam" id="PF00179">
    <property type="entry name" value="UQ_con"/>
    <property type="match status" value="1"/>
</dbReference>
<dbReference type="SUPFAM" id="SSF54495">
    <property type="entry name" value="UBC-like"/>
    <property type="match status" value="1"/>
</dbReference>
<accession>A0A2K1QKH6</accession>
<evidence type="ECO:0000313" key="5">
    <source>
        <dbReference type="Proteomes" id="UP000243797"/>
    </source>
</evidence>
<gene>
    <name evidence="4" type="ORF">CAC42_648</name>
</gene>
<protein>
    <recommendedName>
        <fullName evidence="3">UBC core domain-containing protein</fullName>
    </recommendedName>
</protein>
<dbReference type="InterPro" id="IPR000608">
    <property type="entry name" value="UBC"/>
</dbReference>
<dbReference type="PANTHER" id="PTHR24067">
    <property type="entry name" value="UBIQUITIN-CONJUGATING ENZYME E2"/>
    <property type="match status" value="1"/>
</dbReference>
<evidence type="ECO:0000313" key="4">
    <source>
        <dbReference type="EMBL" id="PNS15389.1"/>
    </source>
</evidence>
<reference evidence="4 5" key="1">
    <citation type="submission" date="2017-06" db="EMBL/GenBank/DDBJ databases">
        <title>Draft genome sequence of a variant of Elsinoe murrayae.</title>
        <authorList>
            <person name="Cheng Q."/>
        </authorList>
    </citation>
    <scope>NUCLEOTIDE SEQUENCE [LARGE SCALE GENOMIC DNA]</scope>
    <source>
        <strain evidence="4 5">CQ-2017a</strain>
    </source>
</reference>
<dbReference type="SMART" id="SM00212">
    <property type="entry name" value="UBCc"/>
    <property type="match status" value="1"/>
</dbReference>
<evidence type="ECO:0000256" key="1">
    <source>
        <dbReference type="ARBA" id="ARBA00022786"/>
    </source>
</evidence>
<organism evidence="4 5">
    <name type="scientific">Sphaceloma murrayae</name>
    <dbReference type="NCBI Taxonomy" id="2082308"/>
    <lineage>
        <taxon>Eukaryota</taxon>
        <taxon>Fungi</taxon>
        <taxon>Dikarya</taxon>
        <taxon>Ascomycota</taxon>
        <taxon>Pezizomycotina</taxon>
        <taxon>Dothideomycetes</taxon>
        <taxon>Dothideomycetidae</taxon>
        <taxon>Myriangiales</taxon>
        <taxon>Elsinoaceae</taxon>
        <taxon>Sphaceloma</taxon>
    </lineage>
</organism>
<dbReference type="EMBL" id="NKHZ01000070">
    <property type="protein sequence ID" value="PNS15389.1"/>
    <property type="molecule type" value="Genomic_DNA"/>
</dbReference>
<dbReference type="FunFam" id="3.10.110.10:FF:000063">
    <property type="entry name" value="CDC34p Ubiquitin-conjugating enzyme (E2)"/>
    <property type="match status" value="1"/>
</dbReference>
<feature type="region of interest" description="Disordered" evidence="2">
    <location>
        <begin position="169"/>
        <end position="223"/>
    </location>
</feature>